<feature type="coiled-coil region" evidence="1">
    <location>
        <begin position="142"/>
        <end position="264"/>
    </location>
</feature>
<dbReference type="Pfam" id="PF11300">
    <property type="entry name" value="DUF3102"/>
    <property type="match status" value="1"/>
</dbReference>
<gene>
    <name evidence="3" type="ORF">DW674_00865</name>
</gene>
<dbReference type="InterPro" id="IPR021451">
    <property type="entry name" value="DUF3102"/>
</dbReference>
<evidence type="ECO:0000256" key="2">
    <source>
        <dbReference type="SAM" id="MobiDB-lite"/>
    </source>
</evidence>
<organism evidence="3 4">
    <name type="scientific">Mitsuokella multacida</name>
    <dbReference type="NCBI Taxonomy" id="52226"/>
    <lineage>
        <taxon>Bacteria</taxon>
        <taxon>Bacillati</taxon>
        <taxon>Bacillota</taxon>
        <taxon>Negativicutes</taxon>
        <taxon>Selenomonadales</taxon>
        <taxon>Selenomonadaceae</taxon>
        <taxon>Mitsuokella</taxon>
    </lineage>
</organism>
<accession>A0A414NZX0</accession>
<dbReference type="EMBL" id="QRHE01000001">
    <property type="protein sequence ID" value="RHF53445.1"/>
    <property type="molecule type" value="Genomic_DNA"/>
</dbReference>
<feature type="region of interest" description="Disordered" evidence="2">
    <location>
        <begin position="1"/>
        <end position="25"/>
    </location>
</feature>
<evidence type="ECO:0000256" key="1">
    <source>
        <dbReference type="SAM" id="Coils"/>
    </source>
</evidence>
<evidence type="ECO:0000313" key="4">
    <source>
        <dbReference type="Proteomes" id="UP000283442"/>
    </source>
</evidence>
<comment type="caution">
    <text evidence="3">The sequence shown here is derived from an EMBL/GenBank/DDBJ whole genome shotgun (WGS) entry which is preliminary data.</text>
</comment>
<dbReference type="RefSeq" id="WP_118174483.1">
    <property type="nucleotide sequence ID" value="NZ_JAQEAO010000018.1"/>
</dbReference>
<dbReference type="AlphaFoldDB" id="A0A414NZX0"/>
<reference evidence="3 4" key="1">
    <citation type="submission" date="2018-08" db="EMBL/GenBank/DDBJ databases">
        <title>A genome reference for cultivated species of the human gut microbiota.</title>
        <authorList>
            <person name="Zou Y."/>
            <person name="Xue W."/>
            <person name="Luo G."/>
        </authorList>
    </citation>
    <scope>NUCLEOTIDE SEQUENCE [LARGE SCALE GENOMIC DNA]</scope>
    <source>
        <strain evidence="3 4">AM25-21AC</strain>
    </source>
</reference>
<proteinExistence type="predicted"/>
<evidence type="ECO:0000313" key="3">
    <source>
        <dbReference type="EMBL" id="RHF53445.1"/>
    </source>
</evidence>
<protein>
    <submittedName>
        <fullName evidence="3">DUF3102 domain-containing protein</fullName>
    </submittedName>
</protein>
<name>A0A414NZX0_9FIRM</name>
<dbReference type="Proteomes" id="UP000283442">
    <property type="component" value="Unassembled WGS sequence"/>
</dbReference>
<sequence>MSEDVKEKMAVPVAGGTMPKESDEERLTRLAGEINAIKEQTRATVQNATLEIGRRLIQAKAAVPHGSWAYWLKTSVDYSERTAQMLMSTYERFGNTQQKLFGAKMDPEVVNQLNRSQMFALLSIKSEEECAEFMEEHKDDLADMSKRELEKAIKERDEARANLEKWRKSNEELGDTAQRVVAEKEKLKEKLRKMTAETKETKGEMKRLQEEMAERAARIADLEKHLQEAQHADVEAGAVVERMPEEAEQEIKSLRAKIAELEEQQGKEAISLDFKRHFENMKGEFNAMADALAAMEPDRQARYRAAMKKMMDMMLQIVDCGAMA</sequence>
<keyword evidence="1" id="KW-0175">Coiled coil</keyword>
<dbReference type="OrthoDB" id="1690026at2"/>